<proteinExistence type="predicted"/>
<evidence type="ECO:0000313" key="6">
    <source>
        <dbReference type="Proteomes" id="UP000281170"/>
    </source>
</evidence>
<feature type="transmembrane region" description="Helical" evidence="1">
    <location>
        <begin position="235"/>
        <end position="254"/>
    </location>
</feature>
<dbReference type="RefSeq" id="WP_058461558.1">
    <property type="nucleotide sequence ID" value="NZ_CAAAHS010000004.1"/>
</dbReference>
<dbReference type="OrthoDB" id="9776313at2"/>
<dbReference type="PANTHER" id="PTHR12126:SF11">
    <property type="entry name" value="NADH DEHYDROGENASE [UBIQUINONE] 1 ALPHA SUBCOMPLEX SUBUNIT 9, MITOCHONDRIAL"/>
    <property type="match status" value="1"/>
</dbReference>
<dbReference type="KEGG" id="ladl:NCTC12735_00884"/>
<dbReference type="Pfam" id="PF01370">
    <property type="entry name" value="Epimerase"/>
    <property type="match status" value="1"/>
</dbReference>
<reference evidence="4 6" key="2">
    <citation type="submission" date="2018-12" db="EMBL/GenBank/DDBJ databases">
        <authorList>
            <consortium name="Pathogen Informatics"/>
        </authorList>
    </citation>
    <scope>NUCLEOTIDE SEQUENCE [LARGE SCALE GENOMIC DNA]</scope>
    <source>
        <strain evidence="4 6">NCTC12735</strain>
        <plasmid evidence="6">12</plasmid>
    </source>
</reference>
<dbReference type="Gene3D" id="3.40.50.720">
    <property type="entry name" value="NAD(P)-binding Rossmann-like Domain"/>
    <property type="match status" value="1"/>
</dbReference>
<keyword evidence="1" id="KW-0472">Membrane</keyword>
<dbReference type="SUPFAM" id="SSF51735">
    <property type="entry name" value="NAD(P)-binding Rossmann-fold domains"/>
    <property type="match status" value="1"/>
</dbReference>
<organism evidence="3 5">
    <name type="scientific">Legionella adelaidensis</name>
    <dbReference type="NCBI Taxonomy" id="45056"/>
    <lineage>
        <taxon>Bacteria</taxon>
        <taxon>Pseudomonadati</taxon>
        <taxon>Pseudomonadota</taxon>
        <taxon>Gammaproteobacteria</taxon>
        <taxon>Legionellales</taxon>
        <taxon>Legionellaceae</taxon>
        <taxon>Legionella</taxon>
    </lineage>
</organism>
<feature type="transmembrane region" description="Helical" evidence="1">
    <location>
        <begin position="317"/>
        <end position="337"/>
    </location>
</feature>
<dbReference type="PANTHER" id="PTHR12126">
    <property type="entry name" value="NADH-UBIQUINONE OXIDOREDUCTASE 39 KDA SUBUNIT-RELATED"/>
    <property type="match status" value="1"/>
</dbReference>
<dbReference type="Pfam" id="PF13781">
    <property type="entry name" value="DoxX_3"/>
    <property type="match status" value="1"/>
</dbReference>
<dbReference type="InterPro" id="IPR036291">
    <property type="entry name" value="NAD(P)-bd_dom_sf"/>
</dbReference>
<geneLocation type="plasmid" evidence="4 6">
    <name>12</name>
</geneLocation>
<dbReference type="Proteomes" id="UP000281170">
    <property type="component" value="Plasmid 12"/>
</dbReference>
<evidence type="ECO:0000259" key="2">
    <source>
        <dbReference type="Pfam" id="PF01370"/>
    </source>
</evidence>
<dbReference type="AlphaFoldDB" id="A0A0W0R423"/>
<dbReference type="InterPro" id="IPR051207">
    <property type="entry name" value="ComplexI_NDUFA9_subunit"/>
</dbReference>
<dbReference type="InterPro" id="IPR025695">
    <property type="entry name" value="DoxX-like"/>
</dbReference>
<dbReference type="GO" id="GO:0044877">
    <property type="term" value="F:protein-containing complex binding"/>
    <property type="evidence" value="ECO:0007669"/>
    <property type="project" value="TreeGrafter"/>
</dbReference>
<name>A0A0W0R423_9GAMM</name>
<evidence type="ECO:0000313" key="4">
    <source>
        <dbReference type="EMBL" id="VEH85258.1"/>
    </source>
</evidence>
<dbReference type="Proteomes" id="UP000054859">
    <property type="component" value="Unassembled WGS sequence"/>
</dbReference>
<keyword evidence="5" id="KW-1185">Reference proteome</keyword>
<evidence type="ECO:0000313" key="5">
    <source>
        <dbReference type="Proteomes" id="UP000054859"/>
    </source>
</evidence>
<keyword evidence="1" id="KW-1133">Transmembrane helix</keyword>
<feature type="transmembrane region" description="Helical" evidence="1">
    <location>
        <begin position="384"/>
        <end position="406"/>
    </location>
</feature>
<feature type="domain" description="NAD-dependent epimerase/dehydratase" evidence="2">
    <location>
        <begin position="3"/>
        <end position="203"/>
    </location>
</feature>
<dbReference type="EMBL" id="LR134421">
    <property type="protein sequence ID" value="VEH85258.1"/>
    <property type="molecule type" value="Genomic_DNA"/>
</dbReference>
<protein>
    <submittedName>
        <fullName evidence="3">Oxidoreductase</fullName>
    </submittedName>
</protein>
<dbReference type="InterPro" id="IPR001509">
    <property type="entry name" value="Epimerase_deHydtase"/>
</dbReference>
<dbReference type="EMBL" id="LNKA01000001">
    <property type="protein sequence ID" value="KTC65828.1"/>
    <property type="molecule type" value="Genomic_DNA"/>
</dbReference>
<keyword evidence="4" id="KW-0614">Plasmid</keyword>
<gene>
    <name evidence="3" type="ORF">Lade_0486</name>
    <name evidence="4" type="ORF">NCTC12735_00884</name>
</gene>
<sequence length="430" mass="48457">MKILVTGATGFVGSLVTCKLLEAGLQVVCAVKNTELAKGQFPQAEIVYCDFYTDHHVEDWLPKLAAIDVVINCVGIFYNKNKEVLWDVHFRTPKALFQACEQTGVKRIIHLSALGIEDYDTAYAKSKLAAETFLKNESAVPFFILKPSFIYGAEAKGGMVLLRSLAVFPGFIPLPANGTQYFQPIYVHDLVNIMLVLLDKPFAQSKSIACVSEKPMSLKEILNHLALWLGRTKCYFLPIPAFFLNLGGFLGNLFKNPLINSDAVQMLLKGNKASPQQVQDLENITGIKPLGFEKGLQRFSSTEQDKWYAKLFLLQPLLRLSLAFMWLFSAIVSAIFFKEESYQLLSTVNIPAYWQAYFLYGACCINFFIGLSLLFNLKIKSNCIIQIFVIIFYTLIITLFIPFYWLEPFGPIVKNIPILVSILILYAMEP</sequence>
<accession>A0A0W0R423</accession>
<dbReference type="STRING" id="45056.Lade_0486"/>
<evidence type="ECO:0000313" key="3">
    <source>
        <dbReference type="EMBL" id="KTC65828.1"/>
    </source>
</evidence>
<feature type="transmembrane region" description="Helical" evidence="1">
    <location>
        <begin position="357"/>
        <end position="377"/>
    </location>
</feature>
<dbReference type="PATRIC" id="fig|45056.6.peg.506"/>
<keyword evidence="1" id="KW-0812">Transmembrane</keyword>
<evidence type="ECO:0000256" key="1">
    <source>
        <dbReference type="SAM" id="Phobius"/>
    </source>
</evidence>
<reference evidence="3 5" key="1">
    <citation type="submission" date="2015-11" db="EMBL/GenBank/DDBJ databases">
        <title>Identification of large and diverse effector repertoires of 38 Legionella species.</title>
        <authorList>
            <person name="Burstein D."/>
            <person name="Amaro F."/>
            <person name="Zusman T."/>
            <person name="Lifshitz Z."/>
            <person name="Cohen O."/>
            <person name="Gilbert J.A."/>
            <person name="Pupko T."/>
            <person name="Shuman H.A."/>
            <person name="Segal G."/>
        </authorList>
    </citation>
    <scope>NUCLEOTIDE SEQUENCE [LARGE SCALE GENOMIC DNA]</scope>
    <source>
        <strain evidence="3 5">1762-AUS-E</strain>
    </source>
</reference>